<dbReference type="EMBL" id="SOAM01000001">
    <property type="protein sequence ID" value="TDS79999.1"/>
    <property type="molecule type" value="Genomic_DNA"/>
</dbReference>
<dbReference type="PANTHER" id="PTHR35174:SF3">
    <property type="entry name" value="BLL7171 PROTEIN"/>
    <property type="match status" value="1"/>
</dbReference>
<dbReference type="OrthoDB" id="668782at2"/>
<keyword evidence="4" id="KW-1185">Reference proteome</keyword>
<comment type="similarity">
    <text evidence="1">Belongs to the YciI family.</text>
</comment>
<evidence type="ECO:0000313" key="4">
    <source>
        <dbReference type="Proteomes" id="UP000295344"/>
    </source>
</evidence>
<comment type="caution">
    <text evidence="3">The sequence shown here is derived from an EMBL/GenBank/DDBJ whole genome shotgun (WGS) entry which is preliminary data.</text>
</comment>
<dbReference type="RefSeq" id="WP_133764619.1">
    <property type="nucleotide sequence ID" value="NZ_BAAARP010000001.1"/>
</dbReference>
<dbReference type="InterPro" id="IPR005545">
    <property type="entry name" value="YCII"/>
</dbReference>
<dbReference type="PANTHER" id="PTHR35174">
    <property type="entry name" value="BLL7171 PROTEIN-RELATED"/>
    <property type="match status" value="1"/>
</dbReference>
<dbReference type="Proteomes" id="UP000295344">
    <property type="component" value="Unassembled WGS sequence"/>
</dbReference>
<gene>
    <name evidence="3" type="ORF">CLV52_0547</name>
</gene>
<dbReference type="AlphaFoldDB" id="A0A4R7FQV3"/>
<accession>A0A4R7FQV3</accession>
<reference evidence="3 4" key="1">
    <citation type="submission" date="2019-03" db="EMBL/GenBank/DDBJ databases">
        <title>Genomic Encyclopedia of Archaeal and Bacterial Type Strains, Phase II (KMG-II): from individual species to whole genera.</title>
        <authorList>
            <person name="Goeker M."/>
        </authorList>
    </citation>
    <scope>NUCLEOTIDE SEQUENCE [LARGE SCALE GENOMIC DNA]</scope>
    <source>
        <strain evidence="3 4">DSM 24782</strain>
    </source>
</reference>
<dbReference type="SUPFAM" id="SSF54909">
    <property type="entry name" value="Dimeric alpha+beta barrel"/>
    <property type="match status" value="1"/>
</dbReference>
<evidence type="ECO:0000313" key="3">
    <source>
        <dbReference type="EMBL" id="TDS79999.1"/>
    </source>
</evidence>
<organism evidence="3 4">
    <name type="scientific">Amnibacterium kyonggiense</name>
    <dbReference type="NCBI Taxonomy" id="595671"/>
    <lineage>
        <taxon>Bacteria</taxon>
        <taxon>Bacillati</taxon>
        <taxon>Actinomycetota</taxon>
        <taxon>Actinomycetes</taxon>
        <taxon>Micrococcales</taxon>
        <taxon>Microbacteriaceae</taxon>
        <taxon>Amnibacterium</taxon>
    </lineage>
</organism>
<protein>
    <recommendedName>
        <fullName evidence="2">YCII-related domain-containing protein</fullName>
    </recommendedName>
</protein>
<sequence length="112" mass="12519">MRYMILISTDADAAKQWDEDPTVFDDAHRRLSIELQRTGELVDGNELDPDDATVIGTHRGQVLSMRGPFTEGVEVVGGYYVVDVAAQERAVEIAGMLAETRFSPVEIRRLMH</sequence>
<proteinExistence type="inferred from homology"/>
<evidence type="ECO:0000256" key="1">
    <source>
        <dbReference type="ARBA" id="ARBA00007689"/>
    </source>
</evidence>
<dbReference type="Pfam" id="PF03795">
    <property type="entry name" value="YCII"/>
    <property type="match status" value="1"/>
</dbReference>
<name>A0A4R7FQV3_9MICO</name>
<dbReference type="InterPro" id="IPR011008">
    <property type="entry name" value="Dimeric_a/b-barrel"/>
</dbReference>
<evidence type="ECO:0000259" key="2">
    <source>
        <dbReference type="Pfam" id="PF03795"/>
    </source>
</evidence>
<feature type="domain" description="YCII-related" evidence="2">
    <location>
        <begin position="1"/>
        <end position="101"/>
    </location>
</feature>
<dbReference type="Gene3D" id="3.30.70.1060">
    <property type="entry name" value="Dimeric alpha+beta barrel"/>
    <property type="match status" value="1"/>
</dbReference>